<keyword evidence="4" id="KW-1185">Reference proteome</keyword>
<dbReference type="PROSITE" id="PS50943">
    <property type="entry name" value="HTH_CROC1"/>
    <property type="match status" value="1"/>
</dbReference>
<dbReference type="RefSeq" id="WP_379514782.1">
    <property type="nucleotide sequence ID" value="NZ_JBHSPA010000020.1"/>
</dbReference>
<accession>A0ABW1CKT7</accession>
<proteinExistence type="predicted"/>
<feature type="domain" description="HTH cro/C1-type" evidence="2">
    <location>
        <begin position="13"/>
        <end position="68"/>
    </location>
</feature>
<name>A0ABW1CKT7_9ACTN</name>
<dbReference type="CDD" id="cd00093">
    <property type="entry name" value="HTH_XRE"/>
    <property type="match status" value="1"/>
</dbReference>
<dbReference type="SUPFAM" id="SSF47413">
    <property type="entry name" value="lambda repressor-like DNA-binding domains"/>
    <property type="match status" value="1"/>
</dbReference>
<evidence type="ECO:0000313" key="4">
    <source>
        <dbReference type="Proteomes" id="UP001596058"/>
    </source>
</evidence>
<dbReference type="Pfam" id="PF13560">
    <property type="entry name" value="HTH_31"/>
    <property type="match status" value="1"/>
</dbReference>
<evidence type="ECO:0000313" key="3">
    <source>
        <dbReference type="EMBL" id="MFC5825258.1"/>
    </source>
</evidence>
<feature type="compositionally biased region" description="Basic and acidic residues" evidence="1">
    <location>
        <begin position="322"/>
        <end position="339"/>
    </location>
</feature>
<feature type="compositionally biased region" description="Low complexity" evidence="1">
    <location>
        <begin position="88"/>
        <end position="108"/>
    </location>
</feature>
<dbReference type="Gene3D" id="1.10.260.40">
    <property type="entry name" value="lambda repressor-like DNA-binding domains"/>
    <property type="match status" value="1"/>
</dbReference>
<protein>
    <submittedName>
        <fullName evidence="3">NB-ARC domain-containing protein</fullName>
    </submittedName>
</protein>
<dbReference type="Gene3D" id="3.40.50.300">
    <property type="entry name" value="P-loop containing nucleotide triphosphate hydrolases"/>
    <property type="match status" value="1"/>
</dbReference>
<dbReference type="InterPro" id="IPR001387">
    <property type="entry name" value="Cro/C1-type_HTH"/>
</dbReference>
<dbReference type="SMART" id="SM00530">
    <property type="entry name" value="HTH_XRE"/>
    <property type="match status" value="1"/>
</dbReference>
<feature type="region of interest" description="Disordered" evidence="1">
    <location>
        <begin position="322"/>
        <end position="341"/>
    </location>
</feature>
<dbReference type="InterPro" id="IPR010982">
    <property type="entry name" value="Lambda_DNA-bd_dom_sf"/>
</dbReference>
<dbReference type="Pfam" id="PF00931">
    <property type="entry name" value="NB-ARC"/>
    <property type="match status" value="1"/>
</dbReference>
<dbReference type="InterPro" id="IPR027417">
    <property type="entry name" value="P-loop_NTPase"/>
</dbReference>
<evidence type="ECO:0000259" key="2">
    <source>
        <dbReference type="PROSITE" id="PS50943"/>
    </source>
</evidence>
<organism evidence="3 4">
    <name type="scientific">Nonomuraea insulae</name>
    <dbReference type="NCBI Taxonomy" id="1616787"/>
    <lineage>
        <taxon>Bacteria</taxon>
        <taxon>Bacillati</taxon>
        <taxon>Actinomycetota</taxon>
        <taxon>Actinomycetes</taxon>
        <taxon>Streptosporangiales</taxon>
        <taxon>Streptosporangiaceae</taxon>
        <taxon>Nonomuraea</taxon>
    </lineage>
</organism>
<dbReference type="PANTHER" id="PTHR47691:SF3">
    <property type="entry name" value="HTH-TYPE TRANSCRIPTIONAL REGULATOR RV0890C-RELATED"/>
    <property type="match status" value="1"/>
</dbReference>
<dbReference type="Proteomes" id="UP001596058">
    <property type="component" value="Unassembled WGS sequence"/>
</dbReference>
<sequence>MDPGAGMSLGALLRMWRRRALLTQEQVAERAGLNVRTVRRLENNGLLRPRATSVLLLAKALELSRGERATLNAVARGRPTPTDPAEPAEPASPASPASSASPAPSAEPVAHGWPAATDADTHGWPPPLGHVELAVGVGGPRPWAVPRQLPADIAAPAVRERELAIVLDRHGVVCVNGMAGMGKTALAVHAAHQLAPLFPDGQLFVDLHAHARTEPVEPGAALARVLRALGVPEEHIPSHLDDRAALYRSVLAGRKILVVLDDAADEHQLRPLLPAAPDCRVIITSRRRLTFPDDARILSLDVLPVTEAIALFTRVAGREQDADTLTRKQDADTPAREQDADTPADVLAEVVRRCGLLPLAIRIAAARLRAHPAWNVWHLLDRLAGDRLAELTAGGHSVAAALDRSYERLPAEQQRAYRLLGSAVRPDLGLDAAAALLGTTTMGARRLLDHLLDAHLLQEPAPGRYRLHSLVHAHASALWLTNGVKSRGAPPSPTFLSFTAAMNCPTT</sequence>
<dbReference type="InterPro" id="IPR002182">
    <property type="entry name" value="NB-ARC"/>
</dbReference>
<dbReference type="PRINTS" id="PR00364">
    <property type="entry name" value="DISEASERSIST"/>
</dbReference>
<evidence type="ECO:0000256" key="1">
    <source>
        <dbReference type="SAM" id="MobiDB-lite"/>
    </source>
</evidence>
<comment type="caution">
    <text evidence="3">The sequence shown here is derived from an EMBL/GenBank/DDBJ whole genome shotgun (WGS) entry which is preliminary data.</text>
</comment>
<dbReference type="PANTHER" id="PTHR47691">
    <property type="entry name" value="REGULATOR-RELATED"/>
    <property type="match status" value="1"/>
</dbReference>
<feature type="region of interest" description="Disordered" evidence="1">
    <location>
        <begin position="72"/>
        <end position="127"/>
    </location>
</feature>
<gene>
    <name evidence="3" type="ORF">ACFPZ3_15455</name>
</gene>
<dbReference type="SUPFAM" id="SSF52540">
    <property type="entry name" value="P-loop containing nucleoside triphosphate hydrolases"/>
    <property type="match status" value="1"/>
</dbReference>
<reference evidence="4" key="1">
    <citation type="journal article" date="2019" name="Int. J. Syst. Evol. Microbiol.">
        <title>The Global Catalogue of Microorganisms (GCM) 10K type strain sequencing project: providing services to taxonomists for standard genome sequencing and annotation.</title>
        <authorList>
            <consortium name="The Broad Institute Genomics Platform"/>
            <consortium name="The Broad Institute Genome Sequencing Center for Infectious Disease"/>
            <person name="Wu L."/>
            <person name="Ma J."/>
        </authorList>
    </citation>
    <scope>NUCLEOTIDE SEQUENCE [LARGE SCALE GENOMIC DNA]</scope>
    <source>
        <strain evidence="4">CCUG 53903</strain>
    </source>
</reference>
<dbReference type="EMBL" id="JBHSPA010000020">
    <property type="protein sequence ID" value="MFC5825258.1"/>
    <property type="molecule type" value="Genomic_DNA"/>
</dbReference>